<feature type="compositionally biased region" description="Acidic residues" evidence="5">
    <location>
        <begin position="196"/>
        <end position="231"/>
    </location>
</feature>
<proteinExistence type="predicted"/>
<evidence type="ECO:0000256" key="5">
    <source>
        <dbReference type="SAM" id="MobiDB-lite"/>
    </source>
</evidence>
<name>A0ABR4D7E3_9PEZI</name>
<reference evidence="6 7" key="1">
    <citation type="journal article" date="2024" name="Commun. Biol.">
        <title>Comparative genomic analysis of thermophilic fungi reveals convergent evolutionary adaptations and gene losses.</title>
        <authorList>
            <person name="Steindorff A.S."/>
            <person name="Aguilar-Pontes M.V."/>
            <person name="Robinson A.J."/>
            <person name="Andreopoulos B."/>
            <person name="LaButti K."/>
            <person name="Kuo A."/>
            <person name="Mondo S."/>
            <person name="Riley R."/>
            <person name="Otillar R."/>
            <person name="Haridas S."/>
            <person name="Lipzen A."/>
            <person name="Grimwood J."/>
            <person name="Schmutz J."/>
            <person name="Clum A."/>
            <person name="Reid I.D."/>
            <person name="Moisan M.C."/>
            <person name="Butler G."/>
            <person name="Nguyen T.T.M."/>
            <person name="Dewar K."/>
            <person name="Conant G."/>
            <person name="Drula E."/>
            <person name="Henrissat B."/>
            <person name="Hansel C."/>
            <person name="Singer S."/>
            <person name="Hutchinson M.I."/>
            <person name="de Vries R.P."/>
            <person name="Natvig D.O."/>
            <person name="Powell A.J."/>
            <person name="Tsang A."/>
            <person name="Grigoriev I.V."/>
        </authorList>
    </citation>
    <scope>NUCLEOTIDE SEQUENCE [LARGE SCALE GENOMIC DNA]</scope>
    <source>
        <strain evidence="6 7">ATCC 22073</strain>
    </source>
</reference>
<dbReference type="Proteomes" id="UP001600064">
    <property type="component" value="Unassembled WGS sequence"/>
</dbReference>
<organism evidence="6 7">
    <name type="scientific">Remersonia thermophila</name>
    <dbReference type="NCBI Taxonomy" id="72144"/>
    <lineage>
        <taxon>Eukaryota</taxon>
        <taxon>Fungi</taxon>
        <taxon>Dikarya</taxon>
        <taxon>Ascomycota</taxon>
        <taxon>Pezizomycotina</taxon>
        <taxon>Sordariomycetes</taxon>
        <taxon>Sordariomycetidae</taxon>
        <taxon>Sordariales</taxon>
        <taxon>Sordariales incertae sedis</taxon>
        <taxon>Remersonia</taxon>
    </lineage>
</organism>
<feature type="compositionally biased region" description="Basic residues" evidence="5">
    <location>
        <begin position="13"/>
        <end position="29"/>
    </location>
</feature>
<keyword evidence="7" id="KW-1185">Reference proteome</keyword>
<evidence type="ECO:0000256" key="1">
    <source>
        <dbReference type="ARBA" id="ARBA00004123"/>
    </source>
</evidence>
<dbReference type="PRINTS" id="PR00930">
    <property type="entry name" value="HIGHMOBLTYIY"/>
</dbReference>
<keyword evidence="2" id="KW-0677">Repeat</keyword>
<feature type="compositionally biased region" description="Basic and acidic residues" evidence="5">
    <location>
        <begin position="168"/>
        <end position="181"/>
    </location>
</feature>
<evidence type="ECO:0000313" key="7">
    <source>
        <dbReference type="Proteomes" id="UP001600064"/>
    </source>
</evidence>
<evidence type="ECO:0000256" key="4">
    <source>
        <dbReference type="ARBA" id="ARBA00023242"/>
    </source>
</evidence>
<accession>A0ABR4D7E3</accession>
<dbReference type="InterPro" id="IPR000637">
    <property type="entry name" value="HMGI/Y_DNA-bd_CS"/>
</dbReference>
<dbReference type="PRINTS" id="PR00929">
    <property type="entry name" value="ATHOOK"/>
</dbReference>
<feature type="compositionally biased region" description="Low complexity" evidence="5">
    <location>
        <begin position="47"/>
        <end position="80"/>
    </location>
</feature>
<dbReference type="PROSITE" id="PS00354">
    <property type="entry name" value="HMGI_Y"/>
    <property type="match status" value="1"/>
</dbReference>
<keyword evidence="3" id="KW-0238">DNA-binding</keyword>
<dbReference type="EMBL" id="JAZGUE010000005">
    <property type="protein sequence ID" value="KAL2266261.1"/>
    <property type="molecule type" value="Genomic_DNA"/>
</dbReference>
<dbReference type="GeneID" id="98126877"/>
<dbReference type="SMART" id="SM00384">
    <property type="entry name" value="AT_hook"/>
    <property type="match status" value="4"/>
</dbReference>
<dbReference type="RefSeq" id="XP_070864988.1">
    <property type="nucleotide sequence ID" value="XM_071012233.1"/>
</dbReference>
<evidence type="ECO:0000256" key="2">
    <source>
        <dbReference type="ARBA" id="ARBA00022737"/>
    </source>
</evidence>
<protein>
    <submittedName>
        <fullName evidence="6">Uncharacterized protein</fullName>
    </submittedName>
</protein>
<keyword evidence="4" id="KW-0539">Nucleus</keyword>
<comment type="subcellular location">
    <subcellularLocation>
        <location evidence="1">Nucleus</location>
    </subcellularLocation>
</comment>
<dbReference type="InterPro" id="IPR017956">
    <property type="entry name" value="AT_hook_DNA-bd_motif"/>
</dbReference>
<evidence type="ECO:0000313" key="6">
    <source>
        <dbReference type="EMBL" id="KAL2266261.1"/>
    </source>
</evidence>
<gene>
    <name evidence="6" type="ORF">VTJ83DRAFT_5613</name>
</gene>
<dbReference type="InterPro" id="IPR000116">
    <property type="entry name" value="HMGA"/>
</dbReference>
<comment type="caution">
    <text evidence="6">The sequence shown here is derived from an EMBL/GenBank/DDBJ whole genome shotgun (WGS) entry which is preliminary data.</text>
</comment>
<feature type="region of interest" description="Disordered" evidence="5">
    <location>
        <begin position="1"/>
        <end position="231"/>
    </location>
</feature>
<sequence>MPSTPPPADEPVKRKRGRPPLSPSRRKTKPTVPGRPRGRPPGSGKKQQAAQAAAAPATPGTRVSARVAAAGVAKPPAADPTAPVRRGRGRPRKDATASLVGSVPSKTATGTAAKRKAHERENEVLEAASDARIFAAATEGESATPAKRPRGRPKGSGWRQKAAAAAAAREREAKEAEELRKQAKTAWVGTERSIGAEEEEEDDYEEDGDGDEDGDGEEDQEVVGDAEAESE</sequence>
<evidence type="ECO:0000256" key="3">
    <source>
        <dbReference type="ARBA" id="ARBA00023125"/>
    </source>
</evidence>